<dbReference type="InterPro" id="IPR006016">
    <property type="entry name" value="UspA"/>
</dbReference>
<dbReference type="AlphaFoldDB" id="A0A6B2LHC3"/>
<evidence type="ECO:0000313" key="3">
    <source>
        <dbReference type="EMBL" id="NDV36210.1"/>
    </source>
</evidence>
<dbReference type="InterPro" id="IPR014729">
    <property type="entry name" value="Rossmann-like_a/b/a_fold"/>
</dbReference>
<dbReference type="SUPFAM" id="SSF52402">
    <property type="entry name" value="Adenine nucleotide alpha hydrolases-like"/>
    <property type="match status" value="1"/>
</dbReference>
<dbReference type="PANTHER" id="PTHR31964:SF113">
    <property type="entry name" value="USPA DOMAIN-CONTAINING PROTEIN"/>
    <property type="match status" value="1"/>
</dbReference>
<dbReference type="Pfam" id="PF00582">
    <property type="entry name" value="Usp"/>
    <property type="match status" value="1"/>
</dbReference>
<organism evidence="3">
    <name type="scientific">Arcella intermedia</name>
    <dbReference type="NCBI Taxonomy" id="1963864"/>
    <lineage>
        <taxon>Eukaryota</taxon>
        <taxon>Amoebozoa</taxon>
        <taxon>Tubulinea</taxon>
        <taxon>Elardia</taxon>
        <taxon>Arcellinida</taxon>
        <taxon>Sphaerothecina</taxon>
        <taxon>Arcellidae</taxon>
        <taxon>Arcella</taxon>
    </lineage>
</organism>
<evidence type="ECO:0000256" key="1">
    <source>
        <dbReference type="SAM" id="Coils"/>
    </source>
</evidence>
<feature type="domain" description="UspA" evidence="2">
    <location>
        <begin position="1"/>
        <end position="139"/>
    </location>
</feature>
<accession>A0A6B2LHC3</accession>
<keyword evidence="1" id="KW-0175">Coiled coil</keyword>
<evidence type="ECO:0000259" key="2">
    <source>
        <dbReference type="Pfam" id="PF00582"/>
    </source>
</evidence>
<sequence length="227" mass="26129">MVAVDDSVFAAYAFNYATSFMDKTVDHLFLFNVHDEPTVVYGGYATPELIQSLHDVEERRSKKILVHYGQKAKSLGVKYTMMKGSAANAGELICKAVKQYNIHNVVTGRRDMGEVKRFFVGSTSKYLVENAECNVIVVKSPVGAEEEHSDRQKIIQAEESERIRRIEEEELEKKREEDERKAVLEQVKVEEEKERAERIAQSKLNQENVSKLFHVFAFQEELKKKHD</sequence>
<feature type="coiled-coil region" evidence="1">
    <location>
        <begin position="157"/>
        <end position="206"/>
    </location>
</feature>
<name>A0A6B2LHC3_9EUKA</name>
<dbReference type="PANTHER" id="PTHR31964">
    <property type="entry name" value="ADENINE NUCLEOTIDE ALPHA HYDROLASES-LIKE SUPERFAMILY PROTEIN"/>
    <property type="match status" value="1"/>
</dbReference>
<dbReference type="CDD" id="cd23659">
    <property type="entry name" value="USP_At3g01520-like"/>
    <property type="match status" value="1"/>
</dbReference>
<dbReference type="Gene3D" id="3.40.50.620">
    <property type="entry name" value="HUPs"/>
    <property type="match status" value="1"/>
</dbReference>
<dbReference type="EMBL" id="GIBP01007241">
    <property type="protein sequence ID" value="NDV36210.1"/>
    <property type="molecule type" value="Transcribed_RNA"/>
</dbReference>
<proteinExistence type="predicted"/>
<reference evidence="3" key="1">
    <citation type="journal article" date="2020" name="J. Eukaryot. Microbiol.">
        <title>De novo Sequencing, Assembly and Annotation of the Transcriptome for the Free-Living Testate Amoeba Arcella intermedia.</title>
        <authorList>
            <person name="Ribeiro G.M."/>
            <person name="Porfirio-Sousa A.L."/>
            <person name="Maurer-Alcala X.X."/>
            <person name="Katz L.A."/>
            <person name="Lahr D.J.G."/>
        </authorList>
    </citation>
    <scope>NUCLEOTIDE SEQUENCE</scope>
</reference>
<protein>
    <recommendedName>
        <fullName evidence="2">UspA domain-containing protein</fullName>
    </recommendedName>
</protein>